<protein>
    <submittedName>
        <fullName evidence="1">Uncharacterized protein</fullName>
    </submittedName>
</protein>
<dbReference type="Proteomes" id="UP001201629">
    <property type="component" value="Unassembled WGS sequence"/>
</dbReference>
<dbReference type="EMBL" id="JAKKFD010000044">
    <property type="protein sequence ID" value="MCG5446095.1"/>
    <property type="molecule type" value="Genomic_DNA"/>
</dbReference>
<keyword evidence="2" id="KW-1185">Reference proteome</keyword>
<reference evidence="1 2" key="1">
    <citation type="submission" date="2022-01" db="EMBL/GenBank/DDBJ databases">
        <authorList>
            <person name="Riesco R."/>
            <person name="Trujillo M.E."/>
        </authorList>
    </citation>
    <scope>NUCLEOTIDE SEQUENCE [LARGE SCALE GENOMIC DNA]</scope>
    <source>
        <strain evidence="1 2">NIE79</strain>
    </source>
</reference>
<evidence type="ECO:0000313" key="2">
    <source>
        <dbReference type="Proteomes" id="UP001201629"/>
    </source>
</evidence>
<sequence length="52" mass="5735">MNPELRRVIANRSPEGGAALGLHHGVAIEEQVLRPRPEYALSPDRVFSADLE</sequence>
<gene>
    <name evidence="1" type="ORF">NIE79_004660</name>
</gene>
<comment type="caution">
    <text evidence="1">The sequence shown here is derived from an EMBL/GenBank/DDBJ whole genome shotgun (WGS) entry which is preliminary data.</text>
</comment>
<proteinExistence type="predicted"/>
<dbReference type="RefSeq" id="WP_238681029.1">
    <property type="nucleotide sequence ID" value="NZ_JAKKFD010000044.1"/>
</dbReference>
<name>A0ABS9N8U1_9ACTN</name>
<accession>A0ABS9N8U1</accession>
<evidence type="ECO:0000313" key="1">
    <source>
        <dbReference type="EMBL" id="MCG5446095.1"/>
    </source>
</evidence>
<organism evidence="1 2">
    <name type="scientific">Micromonospora trifolii</name>
    <dbReference type="NCBI Taxonomy" id="2911208"/>
    <lineage>
        <taxon>Bacteria</taxon>
        <taxon>Bacillati</taxon>
        <taxon>Actinomycetota</taxon>
        <taxon>Actinomycetes</taxon>
        <taxon>Micromonosporales</taxon>
        <taxon>Micromonosporaceae</taxon>
        <taxon>Micromonospora</taxon>
    </lineage>
</organism>